<dbReference type="RefSeq" id="WP_271216098.1">
    <property type="nucleotide sequence ID" value="NZ_BAAAVD010000006.1"/>
</dbReference>
<name>A0A9W6MB94_9ACTN</name>
<comment type="caution">
    <text evidence="2">The sequence shown here is derived from an EMBL/GenBank/DDBJ whole genome shotgun (WGS) entry which is preliminary data.</text>
</comment>
<evidence type="ECO:0000313" key="3">
    <source>
        <dbReference type="Proteomes" id="UP001143474"/>
    </source>
</evidence>
<accession>A0A9W6MB94</accession>
<proteinExistence type="predicted"/>
<organism evidence="2 3">
    <name type="scientific">Streptosporangium carneum</name>
    <dbReference type="NCBI Taxonomy" id="47481"/>
    <lineage>
        <taxon>Bacteria</taxon>
        <taxon>Bacillati</taxon>
        <taxon>Actinomycetota</taxon>
        <taxon>Actinomycetes</taxon>
        <taxon>Streptosporangiales</taxon>
        <taxon>Streptosporangiaceae</taxon>
        <taxon>Streptosporangium</taxon>
    </lineage>
</organism>
<sequence>MGNGKSPVLAETIPGWRVMRSDAGRYWATRNEPFLDAVTRGPLDAPPFRTVDADTYGELLDEVHRQERAAEQATRKIPRQAGRVTS</sequence>
<reference evidence="2" key="1">
    <citation type="journal article" date="2014" name="Int. J. Syst. Evol. Microbiol.">
        <title>Complete genome sequence of Corynebacterium casei LMG S-19264T (=DSM 44701T), isolated from a smear-ripened cheese.</title>
        <authorList>
            <consortium name="US DOE Joint Genome Institute (JGI-PGF)"/>
            <person name="Walter F."/>
            <person name="Albersmeier A."/>
            <person name="Kalinowski J."/>
            <person name="Ruckert C."/>
        </authorList>
    </citation>
    <scope>NUCLEOTIDE SEQUENCE</scope>
    <source>
        <strain evidence="2">VKM Ac-2007</strain>
    </source>
</reference>
<protein>
    <submittedName>
        <fullName evidence="2">Uncharacterized protein</fullName>
    </submittedName>
</protein>
<dbReference type="AlphaFoldDB" id="A0A9W6MB94"/>
<dbReference type="Proteomes" id="UP001143474">
    <property type="component" value="Unassembled WGS sequence"/>
</dbReference>
<reference evidence="2" key="2">
    <citation type="submission" date="2023-01" db="EMBL/GenBank/DDBJ databases">
        <authorList>
            <person name="Sun Q."/>
            <person name="Evtushenko L."/>
        </authorList>
    </citation>
    <scope>NUCLEOTIDE SEQUENCE</scope>
    <source>
        <strain evidence="2">VKM Ac-2007</strain>
    </source>
</reference>
<evidence type="ECO:0000313" key="2">
    <source>
        <dbReference type="EMBL" id="GLK07570.1"/>
    </source>
</evidence>
<dbReference type="EMBL" id="BSEV01000001">
    <property type="protein sequence ID" value="GLK07570.1"/>
    <property type="molecule type" value="Genomic_DNA"/>
</dbReference>
<evidence type="ECO:0000256" key="1">
    <source>
        <dbReference type="SAM" id="MobiDB-lite"/>
    </source>
</evidence>
<gene>
    <name evidence="2" type="ORF">GCM10017600_09750</name>
</gene>
<feature type="region of interest" description="Disordered" evidence="1">
    <location>
        <begin position="67"/>
        <end position="86"/>
    </location>
</feature>
<keyword evidence="3" id="KW-1185">Reference proteome</keyword>